<dbReference type="EMBL" id="BFAD01000001">
    <property type="protein sequence ID" value="GBE77282.1"/>
    <property type="molecule type" value="Genomic_DNA"/>
</dbReference>
<dbReference type="STRING" id="139825.A0A401G541"/>
<protein>
    <recommendedName>
        <fullName evidence="3">F-box domain-containing protein</fullName>
    </recommendedName>
</protein>
<proteinExistence type="predicted"/>
<accession>A0A401G541</accession>
<dbReference type="OrthoDB" id="3256367at2759"/>
<organism evidence="1 2">
    <name type="scientific">Sparassis crispa</name>
    <dbReference type="NCBI Taxonomy" id="139825"/>
    <lineage>
        <taxon>Eukaryota</taxon>
        <taxon>Fungi</taxon>
        <taxon>Dikarya</taxon>
        <taxon>Basidiomycota</taxon>
        <taxon>Agaricomycotina</taxon>
        <taxon>Agaricomycetes</taxon>
        <taxon>Polyporales</taxon>
        <taxon>Sparassidaceae</taxon>
        <taxon>Sparassis</taxon>
    </lineage>
</organism>
<dbReference type="InParanoid" id="A0A401G541"/>
<dbReference type="RefSeq" id="XP_027608195.1">
    <property type="nucleotide sequence ID" value="XM_027752394.1"/>
</dbReference>
<keyword evidence="2" id="KW-1185">Reference proteome</keyword>
<reference evidence="1 2" key="1">
    <citation type="journal article" date="2018" name="Sci. Rep.">
        <title>Genome sequence of the cauliflower mushroom Sparassis crispa (Hanabiratake) and its association with beneficial usage.</title>
        <authorList>
            <person name="Kiyama R."/>
            <person name="Furutani Y."/>
            <person name="Kawaguchi K."/>
            <person name="Nakanishi T."/>
        </authorList>
    </citation>
    <scope>NUCLEOTIDE SEQUENCE [LARGE SCALE GENOMIC DNA]</scope>
</reference>
<name>A0A401G541_9APHY</name>
<gene>
    <name evidence="1" type="ORF">SCP_0101550</name>
</gene>
<evidence type="ECO:0000313" key="2">
    <source>
        <dbReference type="Proteomes" id="UP000287166"/>
    </source>
</evidence>
<comment type="caution">
    <text evidence="1">The sequence shown here is derived from an EMBL/GenBank/DDBJ whole genome shotgun (WGS) entry which is preliminary data.</text>
</comment>
<dbReference type="GeneID" id="38774199"/>
<dbReference type="AlphaFoldDB" id="A0A401G541"/>
<evidence type="ECO:0000313" key="1">
    <source>
        <dbReference type="EMBL" id="GBE77282.1"/>
    </source>
</evidence>
<evidence type="ECO:0008006" key="3">
    <source>
        <dbReference type="Google" id="ProtNLM"/>
    </source>
</evidence>
<sequence length="266" mass="30577">MDTCSPEIHTYVFSFACTDSGATGRSLSLVSRYVRQVSASFKWYSPSISGKRQARQFVDVLHKTAIQPRISHLFLSTRCSCQTADAWWEEPEVCQQWSELQDTILHFAALTLITLTFASFDSPYFGAECIYRLLKVPFHILTELSIRVHSMPNRIKSILDDAYGLYGRKSPSGVLQTTARTTIRRLHIACLFSEECDTEGIRDIVQIIAPNLTHLRLSALEQVTCSWRIPRCEMYAPRLPQRPFRRSPAFLPFPELFWQYMATDRP</sequence>
<dbReference type="Proteomes" id="UP000287166">
    <property type="component" value="Unassembled WGS sequence"/>
</dbReference>